<keyword evidence="8" id="KW-0675">Receptor</keyword>
<keyword evidence="5" id="KW-0732">Signal</keyword>
<evidence type="ECO:0000256" key="4">
    <source>
        <dbReference type="ARBA" id="ARBA00022692"/>
    </source>
</evidence>
<evidence type="ECO:0000313" key="13">
    <source>
        <dbReference type="Proteomes" id="UP000515733"/>
    </source>
</evidence>
<dbReference type="InterPro" id="IPR039426">
    <property type="entry name" value="TonB-dep_rcpt-like"/>
</dbReference>
<keyword evidence="2 10" id="KW-0813">Transport</keyword>
<dbReference type="InterPro" id="IPR036942">
    <property type="entry name" value="Beta-barrel_TonB_sf"/>
</dbReference>
<dbReference type="GO" id="GO:0044718">
    <property type="term" value="P:siderophore transmembrane transport"/>
    <property type="evidence" value="ECO:0007669"/>
    <property type="project" value="TreeGrafter"/>
</dbReference>
<dbReference type="PROSITE" id="PS52016">
    <property type="entry name" value="TONB_DEPENDENT_REC_3"/>
    <property type="match status" value="1"/>
</dbReference>
<gene>
    <name evidence="12" type="ORF">DENOEST_0644</name>
</gene>
<dbReference type="Gene3D" id="2.40.170.20">
    <property type="entry name" value="TonB-dependent receptor, beta-barrel domain"/>
    <property type="match status" value="1"/>
</dbReference>
<evidence type="ECO:0000256" key="3">
    <source>
        <dbReference type="ARBA" id="ARBA00022452"/>
    </source>
</evidence>
<organism evidence="12 13">
    <name type="scientific">Denitratisoma oestradiolicum</name>
    <dbReference type="NCBI Taxonomy" id="311182"/>
    <lineage>
        <taxon>Bacteria</taxon>
        <taxon>Pseudomonadati</taxon>
        <taxon>Pseudomonadota</taxon>
        <taxon>Betaproteobacteria</taxon>
        <taxon>Nitrosomonadales</taxon>
        <taxon>Sterolibacteriaceae</taxon>
        <taxon>Denitratisoma</taxon>
    </lineage>
</organism>
<evidence type="ECO:0000256" key="6">
    <source>
        <dbReference type="ARBA" id="ARBA00023077"/>
    </source>
</evidence>
<evidence type="ECO:0000259" key="11">
    <source>
        <dbReference type="Pfam" id="PF00593"/>
    </source>
</evidence>
<dbReference type="InterPro" id="IPR000531">
    <property type="entry name" value="Beta-barrel_TonB"/>
</dbReference>
<accession>A0A6S6XY58</accession>
<proteinExistence type="inferred from homology"/>
<evidence type="ECO:0000256" key="10">
    <source>
        <dbReference type="PROSITE-ProRule" id="PRU01360"/>
    </source>
</evidence>
<protein>
    <recommendedName>
        <fullName evidence="11">TonB-dependent receptor-like beta-barrel domain-containing protein</fullName>
    </recommendedName>
</protein>
<sequence>MSSTAPFLKTGSRKVDYVFLQDEWNFTRDWTLTAGLRHDKYSDFGGTTNPRLALVWDTAQNLTTKFMFGRAFRAPSWIELYSINNPVVQGNPELKPETVSTFEAAVSWQVGSDLQVNANVFRYQWDDIIRFVPNAVPTTGSTAQNSGKQHGQGMELEATWDLSRDLRLTGSVSAQHSVDETSGLDAGLAPHRRYFGQATWRPLPMWTLDASLNHVADRKRQPGDSRGQIDDYTSVNLALRRERMFGNWEFRGTVTNLFDADVREPSLAPATNLPFDLPMPGRGWYVQLVHSL</sequence>
<dbReference type="Proteomes" id="UP000515733">
    <property type="component" value="Chromosome"/>
</dbReference>
<evidence type="ECO:0000256" key="5">
    <source>
        <dbReference type="ARBA" id="ARBA00022729"/>
    </source>
</evidence>
<keyword evidence="7 10" id="KW-0472">Membrane</keyword>
<feature type="domain" description="TonB-dependent receptor-like beta-barrel" evidence="11">
    <location>
        <begin position="11"/>
        <end position="257"/>
    </location>
</feature>
<comment type="subcellular location">
    <subcellularLocation>
        <location evidence="1 10">Cell outer membrane</location>
        <topology evidence="1 10">Multi-pass membrane protein</topology>
    </subcellularLocation>
</comment>
<name>A0A6S6XY58_9PROT</name>
<keyword evidence="13" id="KW-1185">Reference proteome</keyword>
<dbReference type="Pfam" id="PF00593">
    <property type="entry name" value="TonB_dep_Rec_b-barrel"/>
    <property type="match status" value="1"/>
</dbReference>
<dbReference type="KEGG" id="doe:DENOEST_0644"/>
<dbReference type="EMBL" id="LR778301">
    <property type="protein sequence ID" value="CAB1367809.1"/>
    <property type="molecule type" value="Genomic_DNA"/>
</dbReference>
<evidence type="ECO:0000256" key="2">
    <source>
        <dbReference type="ARBA" id="ARBA00022448"/>
    </source>
</evidence>
<dbReference type="RefSeq" id="WP_170228127.1">
    <property type="nucleotide sequence ID" value="NZ_LR778301.1"/>
</dbReference>
<dbReference type="PANTHER" id="PTHR30069">
    <property type="entry name" value="TONB-DEPENDENT OUTER MEMBRANE RECEPTOR"/>
    <property type="match status" value="1"/>
</dbReference>
<keyword evidence="3 10" id="KW-1134">Transmembrane beta strand</keyword>
<dbReference type="AlphaFoldDB" id="A0A6S6XY58"/>
<keyword evidence="4 10" id="KW-0812">Transmembrane</keyword>
<dbReference type="GO" id="GO:0009279">
    <property type="term" value="C:cell outer membrane"/>
    <property type="evidence" value="ECO:0007669"/>
    <property type="project" value="UniProtKB-SubCell"/>
</dbReference>
<reference evidence="12 13" key="1">
    <citation type="submission" date="2020-03" db="EMBL/GenBank/DDBJ databases">
        <authorList>
            <consortium name="Genoscope - CEA"/>
            <person name="William W."/>
        </authorList>
    </citation>
    <scope>NUCLEOTIDE SEQUENCE [LARGE SCALE GENOMIC DNA]</scope>
    <source>
        <strain evidence="13">DSM 16959</strain>
    </source>
</reference>
<comment type="similarity">
    <text evidence="10">Belongs to the TonB-dependent receptor family.</text>
</comment>
<evidence type="ECO:0000313" key="12">
    <source>
        <dbReference type="EMBL" id="CAB1367809.1"/>
    </source>
</evidence>
<dbReference type="PANTHER" id="PTHR30069:SF29">
    <property type="entry name" value="HEMOGLOBIN AND HEMOGLOBIN-HAPTOGLOBIN-BINDING PROTEIN 1-RELATED"/>
    <property type="match status" value="1"/>
</dbReference>
<dbReference type="GO" id="GO:0015344">
    <property type="term" value="F:siderophore uptake transmembrane transporter activity"/>
    <property type="evidence" value="ECO:0007669"/>
    <property type="project" value="TreeGrafter"/>
</dbReference>
<evidence type="ECO:0000256" key="8">
    <source>
        <dbReference type="ARBA" id="ARBA00023170"/>
    </source>
</evidence>
<evidence type="ECO:0000256" key="1">
    <source>
        <dbReference type="ARBA" id="ARBA00004571"/>
    </source>
</evidence>
<keyword evidence="9 10" id="KW-0998">Cell outer membrane</keyword>
<keyword evidence="6" id="KW-0798">TonB box</keyword>
<evidence type="ECO:0000256" key="7">
    <source>
        <dbReference type="ARBA" id="ARBA00023136"/>
    </source>
</evidence>
<evidence type="ECO:0000256" key="9">
    <source>
        <dbReference type="ARBA" id="ARBA00023237"/>
    </source>
</evidence>
<dbReference type="SUPFAM" id="SSF56935">
    <property type="entry name" value="Porins"/>
    <property type="match status" value="1"/>
</dbReference>